<dbReference type="GeneTree" id="ENSGT00940000155434"/>
<dbReference type="PANTHER" id="PTHR45973">
    <property type="entry name" value="PROTEIN PHOSPHATASE 1 REGULATORY SUBUNIT SDS22-RELATED"/>
    <property type="match status" value="1"/>
</dbReference>
<feature type="compositionally biased region" description="Polar residues" evidence="4">
    <location>
        <begin position="2288"/>
        <end position="2298"/>
    </location>
</feature>
<dbReference type="PROSITE" id="PS51450">
    <property type="entry name" value="LRR"/>
    <property type="match status" value="3"/>
</dbReference>
<reference evidence="5" key="2">
    <citation type="submission" date="2025-08" db="UniProtKB">
        <authorList>
            <consortium name="Ensembl"/>
        </authorList>
    </citation>
    <scope>IDENTIFICATION</scope>
</reference>
<dbReference type="GeneID" id="114656926"/>
<reference evidence="5" key="1">
    <citation type="submission" date="2021-06" db="EMBL/GenBank/DDBJ databases">
        <authorList>
            <consortium name="Wellcome Sanger Institute Data Sharing"/>
        </authorList>
    </citation>
    <scope>NUCLEOTIDE SEQUENCE [LARGE SCALE GENOMIC DNA]</scope>
</reference>
<dbReference type="Proteomes" id="UP000694620">
    <property type="component" value="Chromosome 9"/>
</dbReference>
<name>A0A8C4SU85_ERPCA</name>
<dbReference type="Ensembl" id="ENSECRT00000022481.1">
    <property type="protein sequence ID" value="ENSECRP00000022008.1"/>
    <property type="gene ID" value="ENSECRG00000014864.1"/>
</dbReference>
<feature type="coiled-coil region" evidence="3">
    <location>
        <begin position="1292"/>
        <end position="1660"/>
    </location>
</feature>
<feature type="coiled-coil region" evidence="3">
    <location>
        <begin position="1714"/>
        <end position="2116"/>
    </location>
</feature>
<sequence>MKKSKQQKATGGKVFLSPPRSLSPGSSLSNPRTRTPSPVSFPKAVGQQVTFTEESDAGGSELQENDGEKPNPGIRYLTEGLIKKISQQENLALVQSLNLSLAKSGGKKLKFIENLEKLEKLQILHLSNNMIQKIEKLDKQLKLKELHLSNNQIRKIEGLEHMTQLRHLNFSGNEIENVPAWVGKKLRSLQTLNLRQNRISSLYDITKLKPLKDLTKLVLAENPLATLPHYRLFVVFHLRSVEFLDEQPVTEEERQLAHERFHLEEVERLEQELEKRLQEIKDLQEEQSMALEELNHQEEMNKSLQNKAEEQKQMQMELEREMGTKNELLKQKTAELTRACQKQYELEQELAFYKIDAKFEPFPFVPNEEMALENFPDESPYIGKAKYKRNAYARESYVPEENPKQATAGKLQMDLPVEAQSRLQDTLDAQKLAEERLMQLQKDIGDAEQQILRATEELRQLEETVSQKRISEAEKEHLRQQLHRKIQLLTKLRQEAEDLEHQMERQRAEMAKKQAELDELQKTLNSLDPSDPRHAHVKAQMVNKSQQLDMMSKQYRELENRLDEMLARIAKETEEIKDLEQQLTEGQILANEALKRDLEGIIAGLQEYLKSVKNQARQTNEECRQLKKEREALLTRLTNLEDERNQMEVVALDADSMRQELLDLRRTSQQLQKENEQLKKAQGDLSAYETELEVQLQERDAEANQLKDELARQRRLSQMEHSALQAELNKERQALENARAQAQQATEREQDNKELQAQLKKFQVENSSLKEKLEELQNQMEKMKDIMLEPEEVTTRIEELRRKVQTGVGELRPYSSKDTIGKSLSELQQELEKALSRSEKEKDDAVRRQNKLTQEMATLREKMRKAQDNYKAACDEAAEAKIEAEKQEAEMRILQLEKEVDHLQEKLLSMENLQALTDQQLQNIEDERDKLQEELEHQNKKMKLEDSKTQKKLMGLDQELSELKKTMLTADKTAARQLSNTKRQLKSLHGTIHKLNQERAEEMNELEAFRAQAEQAARDLNKADEEISLLQRLLQDREKQMLEQASHTNDRTLADTFQQLELEKLSKTLDRQRAEIERLRDLLGRARDDNPGYMERLMDEIRALRNTVAQQNDFMSNVYDPVSKKGYWCYVPSPPNPPSIGSQGTRDSGLGSQHPASPSRGCSHGQHGRREADEPEGGYWIYSPNRNLRVPGHRGGNYNVSDSSRGSGEPGHIFIPPPGSVIYTLLPDGSPVPQGTVVYGPPPSYIGTPVNPGTVVYGPPPSGVHLVYGPPPANFTVPLTPVGVLHCNVPDHHELENKLSQLMKDRKRLQKESKRPETVDGLHGEVWALKEERNMLEKETEELHRAVQRRYRRKDFLEGTIGSLVSELEMEKSLKQQDDVANEIECLEKTLLKRRAELREADRLLTEAESELKTTRERTEDFIQQYSNAKRRLADTEKESEELEKRAQDTATQLVKASKELRILEGDLEELKQYRSEQESVLQEINTVLSSRDLEFQTLGQKIENMTEMLEKLQEDLKKIETRRTQQLEVLKEVENLVSTRRCELEKLNSEVEQQQDELMVLDKRLGQKKEEGRILQENVEQRRAGLVGVLREGEEEVAELHHQIKELKVELEHLSTQKGELNAQLSEKRAQLTLLKQEMLKEEEALQNMVSQINKHKTELKHVLEMLQLENNELQGIRVQHDQKVNELEKSQVAVLQEKVEFQALQQATQRQRAEGERQRQVIEKDRQKLEELRLQAHSLQESVASLSKEKSLLEETCQSLNNKLAQTKRAAATAEENNRAEQCKLEKLESELSRMRQEITQGNNQKQEFSHDVSAVQQQLKEKSEELILLQDDLRDTKEQIHRVEEDLQDAIRKRNDLLSEHATLKESITRSSLKYQEHQHEQETLEQELEQLHWKISDKKTRMAQQEKCLQALQTEIEEEQHAKQQKIKVLQEQLHSVEETLADKQSQLEEVVARLAELEAQGRRLHYDQEQCSQLEKKMTEIRQQLDEREEKFQIGTRNSQLLREELGICQNEVAKLQEQLGTERRMTEKKMKALQAERDSDRARLDSSLQVLQQEKNQLHRSLALAEQAAYDNHERSRTLQKELGALRHKYFRLKEKFQSQEEKIQRMETRNAMVVFNGDPEEVEPESDVESSEHGSQKENSHPFLEIGRRAESRGVLGLFNLEEEQWRGEALRERLQQQEDHLKAQLRKRMWTQEEAMHQRRQQTEGSLISLRRKVEALDNLVSGGNSGSSAEPYPPLSRDGTMQKRSKLLSSDGQRPHSGRARDASSDSLDVLSSPDQDTGKSQHLITQWS</sequence>
<dbReference type="Gene3D" id="1.20.120.330">
    <property type="entry name" value="Nucleotidyltransferases domain 2"/>
    <property type="match status" value="1"/>
</dbReference>
<evidence type="ECO:0000256" key="1">
    <source>
        <dbReference type="ARBA" id="ARBA00022614"/>
    </source>
</evidence>
<accession>A0A8C4SU85</accession>
<dbReference type="SMART" id="SM00365">
    <property type="entry name" value="LRR_SD22"/>
    <property type="match status" value="4"/>
</dbReference>
<gene>
    <name evidence="5" type="primary">CNTRL</name>
</gene>
<dbReference type="SUPFAM" id="SSF57997">
    <property type="entry name" value="Tropomyosin"/>
    <property type="match status" value="1"/>
</dbReference>
<feature type="region of interest" description="Disordered" evidence="4">
    <location>
        <begin position="2122"/>
        <end position="2152"/>
    </location>
</feature>
<feature type="coiled-coil region" evidence="3">
    <location>
        <begin position="423"/>
        <end position="789"/>
    </location>
</feature>
<dbReference type="PANTHER" id="PTHR45973:SF36">
    <property type="entry name" value="CENTRIOLIN"/>
    <property type="match status" value="1"/>
</dbReference>
<feature type="region of interest" description="Disordered" evidence="4">
    <location>
        <begin position="1137"/>
        <end position="1180"/>
    </location>
</feature>
<keyword evidence="3" id="KW-0175">Coiled coil</keyword>
<dbReference type="Gene3D" id="3.80.10.10">
    <property type="entry name" value="Ribonuclease Inhibitor"/>
    <property type="match status" value="1"/>
</dbReference>
<evidence type="ECO:0000313" key="6">
    <source>
        <dbReference type="Proteomes" id="UP000694620"/>
    </source>
</evidence>
<dbReference type="InterPro" id="IPR001611">
    <property type="entry name" value="Leu-rich_rpt"/>
</dbReference>
<keyword evidence="2" id="KW-0677">Repeat</keyword>
<feature type="region of interest" description="Disordered" evidence="4">
    <location>
        <begin position="2228"/>
        <end position="2298"/>
    </location>
</feature>
<feature type="coiled-coil region" evidence="3">
    <location>
        <begin position="2168"/>
        <end position="2195"/>
    </location>
</feature>
<reference evidence="5" key="3">
    <citation type="submission" date="2025-09" db="UniProtKB">
        <authorList>
            <consortium name="Ensembl"/>
        </authorList>
    </citation>
    <scope>IDENTIFICATION</scope>
</reference>
<dbReference type="Gene3D" id="1.10.287.1490">
    <property type="match status" value="1"/>
</dbReference>
<proteinExistence type="predicted"/>
<keyword evidence="6" id="KW-1185">Reference proteome</keyword>
<evidence type="ECO:0000256" key="2">
    <source>
        <dbReference type="ARBA" id="ARBA00022737"/>
    </source>
</evidence>
<organism evidence="5 6">
    <name type="scientific">Erpetoichthys calabaricus</name>
    <name type="common">Rope fish</name>
    <name type="synonym">Calamoichthys calabaricus</name>
    <dbReference type="NCBI Taxonomy" id="27687"/>
    <lineage>
        <taxon>Eukaryota</taxon>
        <taxon>Metazoa</taxon>
        <taxon>Chordata</taxon>
        <taxon>Craniata</taxon>
        <taxon>Vertebrata</taxon>
        <taxon>Euteleostomi</taxon>
        <taxon>Actinopterygii</taxon>
        <taxon>Polypteriformes</taxon>
        <taxon>Polypteridae</taxon>
        <taxon>Erpetoichthys</taxon>
    </lineage>
</organism>
<feature type="compositionally biased region" description="Basic and acidic residues" evidence="4">
    <location>
        <begin position="2137"/>
        <end position="2152"/>
    </location>
</feature>
<dbReference type="SMART" id="SM00369">
    <property type="entry name" value="LRR_TYP"/>
    <property type="match status" value="5"/>
</dbReference>
<evidence type="ECO:0000313" key="5">
    <source>
        <dbReference type="Ensembl" id="ENSECRP00000022008.1"/>
    </source>
</evidence>
<dbReference type="Pfam" id="PF14580">
    <property type="entry name" value="LRR_9"/>
    <property type="match status" value="1"/>
</dbReference>
<dbReference type="RefSeq" id="XP_028664384.1">
    <property type="nucleotide sequence ID" value="XM_028808551.2"/>
</dbReference>
<feature type="coiled-coil region" evidence="3">
    <location>
        <begin position="817"/>
        <end position="948"/>
    </location>
</feature>
<feature type="region of interest" description="Disordered" evidence="4">
    <location>
        <begin position="1"/>
        <end position="74"/>
    </location>
</feature>
<dbReference type="SUPFAM" id="SSF52075">
    <property type="entry name" value="Outer arm dynein light chain 1"/>
    <property type="match status" value="1"/>
</dbReference>
<feature type="coiled-coil region" evidence="3">
    <location>
        <begin position="978"/>
        <end position="1114"/>
    </location>
</feature>
<feature type="compositionally biased region" description="Acidic residues" evidence="4">
    <location>
        <begin position="2125"/>
        <end position="2136"/>
    </location>
</feature>
<keyword evidence="1" id="KW-0433">Leucine-rich repeat</keyword>
<feature type="compositionally biased region" description="Low complexity" evidence="4">
    <location>
        <begin position="16"/>
        <end position="29"/>
    </location>
</feature>
<feature type="compositionally biased region" description="Polar residues" evidence="4">
    <location>
        <begin position="1139"/>
        <end position="1156"/>
    </location>
</feature>
<protein>
    <submittedName>
        <fullName evidence="5">Centriolin</fullName>
    </submittedName>
</protein>
<dbReference type="InterPro" id="IPR050576">
    <property type="entry name" value="Cilia_flagella_integrity"/>
</dbReference>
<feature type="compositionally biased region" description="Low complexity" evidence="4">
    <location>
        <begin position="2274"/>
        <end position="2285"/>
    </location>
</feature>
<evidence type="ECO:0000256" key="4">
    <source>
        <dbReference type="SAM" id="MobiDB-lite"/>
    </source>
</evidence>
<dbReference type="InterPro" id="IPR032675">
    <property type="entry name" value="LRR_dom_sf"/>
</dbReference>
<feature type="coiled-coil region" evidence="3">
    <location>
        <begin position="259"/>
        <end position="321"/>
    </location>
</feature>
<dbReference type="InterPro" id="IPR003591">
    <property type="entry name" value="Leu-rich_rpt_typical-subtyp"/>
</dbReference>
<evidence type="ECO:0000256" key="3">
    <source>
        <dbReference type="SAM" id="Coils"/>
    </source>
</evidence>